<protein>
    <recommendedName>
        <fullName evidence="4">CCHC-type domain-containing protein</fullName>
    </recommendedName>
</protein>
<evidence type="ECO:0008006" key="4">
    <source>
        <dbReference type="Google" id="ProtNLM"/>
    </source>
</evidence>
<evidence type="ECO:0000313" key="3">
    <source>
        <dbReference type="Proteomes" id="UP000242287"/>
    </source>
</evidence>
<name>A0A2A9N7V2_9AGAR</name>
<accession>A0A2A9N7V2</accession>
<reference evidence="2 3" key="1">
    <citation type="submission" date="2014-02" db="EMBL/GenBank/DDBJ databases">
        <title>Transposable element dynamics among asymbiotic and ectomycorrhizal Amanita fungi.</title>
        <authorList>
            <consortium name="DOE Joint Genome Institute"/>
            <person name="Hess J."/>
            <person name="Skrede I."/>
            <person name="Wolfe B."/>
            <person name="LaButti K."/>
            <person name="Ohm R.A."/>
            <person name="Grigoriev I.V."/>
            <person name="Pringle A."/>
        </authorList>
    </citation>
    <scope>NUCLEOTIDE SEQUENCE [LARGE SCALE GENOMIC DNA]</scope>
    <source>
        <strain evidence="2 3">SKay4041</strain>
    </source>
</reference>
<feature type="region of interest" description="Disordered" evidence="1">
    <location>
        <begin position="203"/>
        <end position="286"/>
    </location>
</feature>
<dbReference type="STRING" id="703135.A0A2A9N7V2"/>
<dbReference type="OrthoDB" id="3205788at2759"/>
<dbReference type="AlphaFoldDB" id="A0A2A9N7V2"/>
<sequence length="605" mass="68983">MPNFNPRNRDGYYSRYPHRDHFDSYSHWNTHCAPTQTQTVTLSDRAFDSILTHQRDMVGMISGIVHQVTDNNPTRDNLALRDRIGGMGRSNLPNAPCGRQHIHNRNRRDDAGRNRVQLDTELDNIHDEGQRTMTNGGNAMAVDEEPAEDFASGWGDVAGDEGIAPQVISESPQQLWLDKLTPLTSKWSRVIEAAHFFEIAHSVANPSGKDGNNGKPKEKAKKENNQCEEKKGNNSNNRQGQKSQNPDNKTGNQRCSPNNNNKGGGNTNTAGVTNQSGKRRLDRKKKEELKAANKWFVCEESGHMARNCPKQNTVSYRGNKPPGKSTFAGNIEAEEMEELPDSFTEATEEILMSLNSLHLISDRRIMDGENWSPFTHDTPITKEMLREYQDDWLWNYYATKWIGTTSIHLRQIDQEVARRTISRPIRMNATELSSAHFETDVFYRKKDNSYPPLGDPLIAKMLHLMEKGAPYPADSGHWKGPVSTKKRFQSKQLDKENYLLRDKWFGLDIVVSTDCLTDALFSPPAKYAQILVDHFHTQCEDVVNRMNNLKIGDKDPWAKNATWNLTFGMCLDEPEQLCDLTRYQRCRVWIVQRDTLSTDKYIMGL</sequence>
<proteinExistence type="predicted"/>
<dbReference type="Proteomes" id="UP000242287">
    <property type="component" value="Unassembled WGS sequence"/>
</dbReference>
<gene>
    <name evidence="2" type="ORF">AMATHDRAFT_10341</name>
</gene>
<feature type="region of interest" description="Disordered" evidence="1">
    <location>
        <begin position="89"/>
        <end position="109"/>
    </location>
</feature>
<evidence type="ECO:0000313" key="2">
    <source>
        <dbReference type="EMBL" id="PFH44964.1"/>
    </source>
</evidence>
<keyword evidence="3" id="KW-1185">Reference proteome</keyword>
<feature type="compositionally biased region" description="Basic and acidic residues" evidence="1">
    <location>
        <begin position="215"/>
        <end position="232"/>
    </location>
</feature>
<dbReference type="EMBL" id="KZ302666">
    <property type="protein sequence ID" value="PFH44964.1"/>
    <property type="molecule type" value="Genomic_DNA"/>
</dbReference>
<evidence type="ECO:0000256" key="1">
    <source>
        <dbReference type="SAM" id="MobiDB-lite"/>
    </source>
</evidence>
<feature type="compositionally biased region" description="Polar residues" evidence="1">
    <location>
        <begin position="233"/>
        <end position="257"/>
    </location>
</feature>
<organism evidence="2 3">
    <name type="scientific">Amanita thiersii Skay4041</name>
    <dbReference type="NCBI Taxonomy" id="703135"/>
    <lineage>
        <taxon>Eukaryota</taxon>
        <taxon>Fungi</taxon>
        <taxon>Dikarya</taxon>
        <taxon>Basidiomycota</taxon>
        <taxon>Agaricomycotina</taxon>
        <taxon>Agaricomycetes</taxon>
        <taxon>Agaricomycetidae</taxon>
        <taxon>Agaricales</taxon>
        <taxon>Pluteineae</taxon>
        <taxon>Amanitaceae</taxon>
        <taxon>Amanita</taxon>
    </lineage>
</organism>